<dbReference type="InterPro" id="IPR046494">
    <property type="entry name" value="DUF6587"/>
</dbReference>
<keyword evidence="2" id="KW-0472">Membrane</keyword>
<evidence type="ECO:0000256" key="1">
    <source>
        <dbReference type="SAM" id="MobiDB-lite"/>
    </source>
</evidence>
<organism evidence="3 4">
    <name type="scientific">Luteibacter rhizovicinus</name>
    <dbReference type="NCBI Taxonomy" id="242606"/>
    <lineage>
        <taxon>Bacteria</taxon>
        <taxon>Pseudomonadati</taxon>
        <taxon>Pseudomonadota</taxon>
        <taxon>Gammaproteobacteria</taxon>
        <taxon>Lysobacterales</taxon>
        <taxon>Rhodanobacteraceae</taxon>
        <taxon>Luteibacter</taxon>
    </lineage>
</organism>
<evidence type="ECO:0000313" key="4">
    <source>
        <dbReference type="Proteomes" id="UP000295645"/>
    </source>
</evidence>
<reference evidence="3 4" key="1">
    <citation type="submission" date="2019-03" db="EMBL/GenBank/DDBJ databases">
        <title>Above-ground endophytic microbial communities from plants in different locations in the United States.</title>
        <authorList>
            <person name="Frank C."/>
        </authorList>
    </citation>
    <scope>NUCLEOTIDE SEQUENCE [LARGE SCALE GENOMIC DNA]</scope>
    <source>
        <strain evidence="3 4">LP_13_YM</strain>
    </source>
</reference>
<evidence type="ECO:0000313" key="3">
    <source>
        <dbReference type="EMBL" id="TCV93252.1"/>
    </source>
</evidence>
<comment type="caution">
    <text evidence="3">The sequence shown here is derived from an EMBL/GenBank/DDBJ whole genome shotgun (WGS) entry which is preliminary data.</text>
</comment>
<dbReference type="EMBL" id="SMCS01000005">
    <property type="protein sequence ID" value="TCV93252.1"/>
    <property type="molecule type" value="Genomic_DNA"/>
</dbReference>
<dbReference type="OrthoDB" id="8687688at2"/>
<protein>
    <submittedName>
        <fullName evidence="3">Uncharacterized protein</fullName>
    </submittedName>
</protein>
<name>A0A4R3YM29_9GAMM</name>
<dbReference type="RefSeq" id="WP_132144897.1">
    <property type="nucleotide sequence ID" value="NZ_SMCS01000005.1"/>
</dbReference>
<dbReference type="Pfam" id="PF20228">
    <property type="entry name" value="DUF6587"/>
    <property type="match status" value="1"/>
</dbReference>
<keyword evidence="2" id="KW-1133">Transmembrane helix</keyword>
<evidence type="ECO:0000256" key="2">
    <source>
        <dbReference type="SAM" id="Phobius"/>
    </source>
</evidence>
<accession>A0A4R3YM29</accession>
<dbReference type="Proteomes" id="UP000295645">
    <property type="component" value="Unassembled WGS sequence"/>
</dbReference>
<feature type="transmembrane region" description="Helical" evidence="2">
    <location>
        <begin position="6"/>
        <end position="24"/>
    </location>
</feature>
<keyword evidence="4" id="KW-1185">Reference proteome</keyword>
<feature type="region of interest" description="Disordered" evidence="1">
    <location>
        <begin position="79"/>
        <end position="98"/>
    </location>
</feature>
<gene>
    <name evidence="3" type="ORF">EC912_105112</name>
</gene>
<keyword evidence="2" id="KW-0812">Transmembrane</keyword>
<sequence>MTAFDIVQAVIIGLVVLTSAVVAFRKLLPATAKRWQANWSASLNRSGRATWMRALGRRLQPATATGSCGDGCGSCNSCGPSAAKSDVQPLEFRPRKPS</sequence>
<proteinExistence type="predicted"/>
<dbReference type="AlphaFoldDB" id="A0A4R3YM29"/>